<name>A0AAD3CR85_9STRA</name>
<protein>
    <submittedName>
        <fullName evidence="1">Uncharacterized protein</fullName>
    </submittedName>
</protein>
<accession>A0AAD3CR85</accession>
<evidence type="ECO:0000313" key="2">
    <source>
        <dbReference type="Proteomes" id="UP001054902"/>
    </source>
</evidence>
<reference evidence="1 2" key="1">
    <citation type="journal article" date="2021" name="Sci. Rep.">
        <title>The genome of the diatom Chaetoceros tenuissimus carries an ancient integrated fragment of an extant virus.</title>
        <authorList>
            <person name="Hongo Y."/>
            <person name="Kimura K."/>
            <person name="Takaki Y."/>
            <person name="Yoshida Y."/>
            <person name="Baba S."/>
            <person name="Kobayashi G."/>
            <person name="Nagasaki K."/>
            <person name="Hano T."/>
            <person name="Tomaru Y."/>
        </authorList>
    </citation>
    <scope>NUCLEOTIDE SEQUENCE [LARGE SCALE GENOMIC DNA]</scope>
    <source>
        <strain evidence="1 2">NIES-3715</strain>
    </source>
</reference>
<organism evidence="1 2">
    <name type="scientific">Chaetoceros tenuissimus</name>
    <dbReference type="NCBI Taxonomy" id="426638"/>
    <lineage>
        <taxon>Eukaryota</taxon>
        <taxon>Sar</taxon>
        <taxon>Stramenopiles</taxon>
        <taxon>Ochrophyta</taxon>
        <taxon>Bacillariophyta</taxon>
        <taxon>Coscinodiscophyceae</taxon>
        <taxon>Chaetocerotophycidae</taxon>
        <taxon>Chaetocerotales</taxon>
        <taxon>Chaetocerotaceae</taxon>
        <taxon>Chaetoceros</taxon>
    </lineage>
</organism>
<dbReference type="EMBL" id="BLLK01000040">
    <property type="protein sequence ID" value="GFH50693.1"/>
    <property type="molecule type" value="Genomic_DNA"/>
</dbReference>
<evidence type="ECO:0000313" key="1">
    <source>
        <dbReference type="EMBL" id="GFH50693.1"/>
    </source>
</evidence>
<comment type="caution">
    <text evidence="1">The sequence shown here is derived from an EMBL/GenBank/DDBJ whole genome shotgun (WGS) entry which is preliminary data.</text>
</comment>
<gene>
    <name evidence="1" type="ORF">CTEN210_07169</name>
</gene>
<dbReference type="Proteomes" id="UP001054902">
    <property type="component" value="Unassembled WGS sequence"/>
</dbReference>
<dbReference type="AlphaFoldDB" id="A0AAD3CR85"/>
<keyword evidence="2" id="KW-1185">Reference proteome</keyword>
<sequence length="302" mass="33344">MSWLGILIETEASSLLDGVHVDGVSCLEETSLNCNEQVRLVRFLINPEENCDIDDINSEEEEDIFHEALEEVPSSSVSISKQFTTFWAEEGLPVLFCKSSLDHTDTPSPLAFSAGLLGSVDLLLELGESFPVIFDTNANLVISPCASDFVPGSIQKLQNHYIGGLANGLPISGIRTVRWVFTIEGDRDVILSIQCYHIPTAKACLLSPQRIFSKQHGFIGKFQLEEESSVLQIEGLPDLEVYYNSESNLPVSMARNFSTSQPQANLGVLNPENKNLTAAQKDFLCWHYPLGHMGTQRLKGLL</sequence>
<proteinExistence type="predicted"/>